<dbReference type="SUPFAM" id="SSF69318">
    <property type="entry name" value="Integrin alpha N-terminal domain"/>
    <property type="match status" value="1"/>
</dbReference>
<feature type="domain" description="GH29D-like beta-sandwich" evidence="5">
    <location>
        <begin position="525"/>
        <end position="589"/>
    </location>
</feature>
<accession>A0ABN3BI48</accession>
<evidence type="ECO:0000256" key="1">
    <source>
        <dbReference type="ARBA" id="ARBA00022729"/>
    </source>
</evidence>
<evidence type="ECO:0000259" key="5">
    <source>
        <dbReference type="Pfam" id="PF13290"/>
    </source>
</evidence>
<gene>
    <name evidence="7" type="ORF">GCM10009849_01990</name>
</gene>
<dbReference type="Gene3D" id="2.40.128.340">
    <property type="match status" value="1"/>
</dbReference>
<dbReference type="InterPro" id="IPR013517">
    <property type="entry name" value="FG-GAP"/>
</dbReference>
<name>A0ABN3BI48_9MICC</name>
<evidence type="ECO:0008006" key="9">
    <source>
        <dbReference type="Google" id="ProtNLM"/>
    </source>
</evidence>
<dbReference type="Pfam" id="PF13517">
    <property type="entry name" value="FG-GAP_3"/>
    <property type="match status" value="2"/>
</dbReference>
<feature type="domain" description="DUF7402" evidence="6">
    <location>
        <begin position="300"/>
        <end position="428"/>
    </location>
</feature>
<feature type="domain" description="GH29D-like beta-sandwich" evidence="5">
    <location>
        <begin position="442"/>
        <end position="507"/>
    </location>
</feature>
<dbReference type="Gene3D" id="3.40.50.10320">
    <property type="entry name" value="LmbE-like"/>
    <property type="match status" value="1"/>
</dbReference>
<feature type="compositionally biased region" description="Low complexity" evidence="3">
    <location>
        <begin position="300"/>
        <end position="314"/>
    </location>
</feature>
<dbReference type="SUPFAM" id="SSF102588">
    <property type="entry name" value="LmbE-like"/>
    <property type="match status" value="1"/>
</dbReference>
<dbReference type="SUPFAM" id="SSF49785">
    <property type="entry name" value="Galactose-binding domain-like"/>
    <property type="match status" value="1"/>
</dbReference>
<feature type="region of interest" description="Disordered" evidence="3">
    <location>
        <begin position="295"/>
        <end position="330"/>
    </location>
</feature>
<dbReference type="InterPro" id="IPR024078">
    <property type="entry name" value="LmbE-like_dom_sf"/>
</dbReference>
<dbReference type="InterPro" id="IPR008979">
    <property type="entry name" value="Galactose-bd-like_sf"/>
</dbReference>
<reference evidence="7 8" key="1">
    <citation type="journal article" date="2019" name="Int. J. Syst. Evol. Microbiol.">
        <title>The Global Catalogue of Microorganisms (GCM) 10K type strain sequencing project: providing services to taxonomists for standard genome sequencing and annotation.</title>
        <authorList>
            <consortium name="The Broad Institute Genomics Platform"/>
            <consortium name="The Broad Institute Genome Sequencing Center for Infectious Disease"/>
            <person name="Wu L."/>
            <person name="Ma J."/>
        </authorList>
    </citation>
    <scope>NUCLEOTIDE SEQUENCE [LARGE SCALE GENOMIC DNA]</scope>
    <source>
        <strain evidence="7 8">JCM 16034</strain>
    </source>
</reference>
<evidence type="ECO:0000259" key="6">
    <source>
        <dbReference type="Pfam" id="PF24135"/>
    </source>
</evidence>
<dbReference type="PANTHER" id="PTHR44103:SF1">
    <property type="entry name" value="PROPROTEIN CONVERTASE P"/>
    <property type="match status" value="1"/>
</dbReference>
<dbReference type="InterPro" id="IPR059177">
    <property type="entry name" value="GH29D-like_dom"/>
</dbReference>
<sequence length="938" mass="98026">MAAAVLAAVLGAAALVGLQTPAPARSATACANGDMNIVAHTDDDLLFLSPDFMRDLEADRCSLTVFTTAGEAGEGASYWQSLEAGIQATYAQMAGKANSWVDIDDGIANRDIARWQLSGSNIQVMFLRIPDGFPDGSGSDTYNYQSILKLWNGTLSSVTPVDGRAAYTKSQLASILLQTMQSFKPTTLRTQDWTGSYTNPYDHSDHWATAKFAQQASASYTAPHTLTGYDAYVIDEYAQNVFDPELTKKVDAFVTFAGYDHNVCNSPGEGCPDSPYNEWLKREYPTSIQWTKNAAKDSGTTVRASSQASTTQSADRARDGYAWGAPQAPGKEWVSNGEKTGAWIQYTFGSPTAISMVNLFDRPLADQQVTSGVLDFSDGTSVPVGALYNNGAGTTVTFPGRTVTSVKFTVTGVSPTTTAAGLAEFEVFKGADTTAPVITATPPGGTYPSAQTVTLSSNEPSTTIRYTTDGSTPTASSPAYTAPITIGAGTLKYFGVDAAGNTSQVATQTYSLADDKTPPTVTADPAAGAYPVGTLIKLTANEPATIRYTTDGSDPVTAGTTYTGPISLDAAMTLKYFATDNAGNASAVAQQAYTIAADTTPPTITANPLTGTYPSGQQITLSSNESKTDIYYTTDGSTPTTGSTLYTGPLTLDHTFTLSYFGRDAAGNESTVQSQTYTLQPKPVTPSWHDYTGDGYADVLAADGDLLKLYKGDGAGGIAAGVQVATGWSGMNATVTPGDFNGDGKNDVLARRTSDGALFLYPGNGSGGFGTRVQVGWGWNVMTAVLSPGDFDGDGNSDVLARDSGGALWLYPGNGTGGWKSRVQVGWGWNVMNALVSGRDFNGDGKNDVIARDTNGVLWLYPGDGATGWLSRSQIATGWGSMTAIAAPGDLTGDGKADIIARDGSGVLWLYPGTGTGGIDVNGRTQLGTGWGALKLIS</sequence>
<dbReference type="Pfam" id="PF24135">
    <property type="entry name" value="DUF7402"/>
    <property type="match status" value="1"/>
</dbReference>
<dbReference type="Proteomes" id="UP001500432">
    <property type="component" value="Unassembled WGS sequence"/>
</dbReference>
<dbReference type="InterPro" id="IPR028994">
    <property type="entry name" value="Integrin_alpha_N"/>
</dbReference>
<proteinExistence type="predicted"/>
<feature type="signal peptide" evidence="4">
    <location>
        <begin position="1"/>
        <end position="24"/>
    </location>
</feature>
<evidence type="ECO:0000313" key="7">
    <source>
        <dbReference type="EMBL" id="GAA2196544.1"/>
    </source>
</evidence>
<feature type="domain" description="GH29D-like beta-sandwich" evidence="5">
    <location>
        <begin position="609"/>
        <end position="673"/>
    </location>
</feature>
<keyword evidence="8" id="KW-1185">Reference proteome</keyword>
<evidence type="ECO:0000313" key="8">
    <source>
        <dbReference type="Proteomes" id="UP001500432"/>
    </source>
</evidence>
<dbReference type="InterPro" id="IPR003737">
    <property type="entry name" value="GlcNAc_PI_deacetylase-related"/>
</dbReference>
<feature type="chain" id="PRO_5046491366" description="Repeat domain-containing protein" evidence="4">
    <location>
        <begin position="25"/>
        <end position="938"/>
    </location>
</feature>
<evidence type="ECO:0000256" key="3">
    <source>
        <dbReference type="SAM" id="MobiDB-lite"/>
    </source>
</evidence>
<protein>
    <recommendedName>
        <fullName evidence="9">Repeat domain-containing protein</fullName>
    </recommendedName>
</protein>
<dbReference type="Pfam" id="PF13290">
    <property type="entry name" value="CHB_HEX_C_1"/>
    <property type="match status" value="3"/>
</dbReference>
<dbReference type="InterPro" id="IPR055826">
    <property type="entry name" value="DUF7402"/>
</dbReference>
<organism evidence="7 8">
    <name type="scientific">Sinomonas flava</name>
    <dbReference type="NCBI Taxonomy" id="496857"/>
    <lineage>
        <taxon>Bacteria</taxon>
        <taxon>Bacillati</taxon>
        <taxon>Actinomycetota</taxon>
        <taxon>Actinomycetes</taxon>
        <taxon>Micrococcales</taxon>
        <taxon>Micrococcaceae</taxon>
        <taxon>Sinomonas</taxon>
    </lineage>
</organism>
<evidence type="ECO:0000256" key="4">
    <source>
        <dbReference type="SAM" id="SignalP"/>
    </source>
</evidence>
<dbReference type="EMBL" id="BAAAQW010000002">
    <property type="protein sequence ID" value="GAA2196544.1"/>
    <property type="molecule type" value="Genomic_DNA"/>
</dbReference>
<dbReference type="Pfam" id="PF02585">
    <property type="entry name" value="PIG-L"/>
    <property type="match status" value="1"/>
</dbReference>
<keyword evidence="2" id="KW-0862">Zinc</keyword>
<dbReference type="Gene3D" id="2.60.120.260">
    <property type="entry name" value="Galactose-binding domain-like"/>
    <property type="match status" value="1"/>
</dbReference>
<comment type="caution">
    <text evidence="7">The sequence shown here is derived from an EMBL/GenBank/DDBJ whole genome shotgun (WGS) entry which is preliminary data.</text>
</comment>
<evidence type="ECO:0000256" key="2">
    <source>
        <dbReference type="ARBA" id="ARBA00022833"/>
    </source>
</evidence>
<dbReference type="PANTHER" id="PTHR44103">
    <property type="entry name" value="PROPROTEIN CONVERTASE P"/>
    <property type="match status" value="1"/>
</dbReference>
<keyword evidence="1 4" id="KW-0732">Signal</keyword>